<feature type="compositionally biased region" description="Polar residues" evidence="1">
    <location>
        <begin position="11"/>
        <end position="25"/>
    </location>
</feature>
<dbReference type="Proteomes" id="UP000800041">
    <property type="component" value="Unassembled WGS sequence"/>
</dbReference>
<dbReference type="PANTHER" id="PTHR35872">
    <property type="entry name" value="INTEGRAL MEMBRANE PROTEIN (AFU_ORTHOLOGUE AFUA_5G07110)"/>
    <property type="match status" value="1"/>
</dbReference>
<evidence type="ECO:0000313" key="3">
    <source>
        <dbReference type="EMBL" id="KAF1985746.1"/>
    </source>
</evidence>
<feature type="transmembrane region" description="Helical" evidence="2">
    <location>
        <begin position="573"/>
        <end position="596"/>
    </location>
</feature>
<feature type="region of interest" description="Disordered" evidence="1">
    <location>
        <begin position="649"/>
        <end position="855"/>
    </location>
</feature>
<evidence type="ECO:0000256" key="1">
    <source>
        <dbReference type="SAM" id="MobiDB-lite"/>
    </source>
</evidence>
<keyword evidence="2" id="KW-1133">Transmembrane helix</keyword>
<dbReference type="Pfam" id="PF11204">
    <property type="entry name" value="DUF2985"/>
    <property type="match status" value="1"/>
</dbReference>
<evidence type="ECO:0000256" key="2">
    <source>
        <dbReference type="SAM" id="Phobius"/>
    </source>
</evidence>
<gene>
    <name evidence="3" type="ORF">K402DRAFT_421681</name>
</gene>
<feature type="region of interest" description="Disordered" evidence="1">
    <location>
        <begin position="189"/>
        <end position="221"/>
    </location>
</feature>
<keyword evidence="2" id="KW-0812">Transmembrane</keyword>
<feature type="transmembrane region" description="Helical" evidence="2">
    <location>
        <begin position="452"/>
        <end position="473"/>
    </location>
</feature>
<feature type="compositionally biased region" description="Basic and acidic residues" evidence="1">
    <location>
        <begin position="662"/>
        <end position="681"/>
    </location>
</feature>
<feature type="compositionally biased region" description="Basic and acidic residues" evidence="1">
    <location>
        <begin position="806"/>
        <end position="816"/>
    </location>
</feature>
<evidence type="ECO:0000313" key="4">
    <source>
        <dbReference type="Proteomes" id="UP000800041"/>
    </source>
</evidence>
<reference evidence="3" key="1">
    <citation type="journal article" date="2020" name="Stud. Mycol.">
        <title>101 Dothideomycetes genomes: a test case for predicting lifestyles and emergence of pathogens.</title>
        <authorList>
            <person name="Haridas S."/>
            <person name="Albert R."/>
            <person name="Binder M."/>
            <person name="Bloem J."/>
            <person name="Labutti K."/>
            <person name="Salamov A."/>
            <person name="Andreopoulos B."/>
            <person name="Baker S."/>
            <person name="Barry K."/>
            <person name="Bills G."/>
            <person name="Bluhm B."/>
            <person name="Cannon C."/>
            <person name="Castanera R."/>
            <person name="Culley D."/>
            <person name="Daum C."/>
            <person name="Ezra D."/>
            <person name="Gonzalez J."/>
            <person name="Henrissat B."/>
            <person name="Kuo A."/>
            <person name="Liang C."/>
            <person name="Lipzen A."/>
            <person name="Lutzoni F."/>
            <person name="Magnuson J."/>
            <person name="Mondo S."/>
            <person name="Nolan M."/>
            <person name="Ohm R."/>
            <person name="Pangilinan J."/>
            <person name="Park H.-J."/>
            <person name="Ramirez L."/>
            <person name="Alfaro M."/>
            <person name="Sun H."/>
            <person name="Tritt A."/>
            <person name="Yoshinaga Y."/>
            <person name="Zwiers L.-H."/>
            <person name="Turgeon B."/>
            <person name="Goodwin S."/>
            <person name="Spatafora J."/>
            <person name="Crous P."/>
            <person name="Grigoriev I."/>
        </authorList>
    </citation>
    <scope>NUCLEOTIDE SEQUENCE</scope>
    <source>
        <strain evidence="3">CBS 113979</strain>
    </source>
</reference>
<dbReference type="InterPro" id="IPR021369">
    <property type="entry name" value="DUF2985"/>
</dbReference>
<proteinExistence type="predicted"/>
<feature type="compositionally biased region" description="Low complexity" evidence="1">
    <location>
        <begin position="768"/>
        <end position="780"/>
    </location>
</feature>
<dbReference type="OrthoDB" id="3365211at2759"/>
<keyword evidence="4" id="KW-1185">Reference proteome</keyword>
<feature type="compositionally biased region" description="Basic and acidic residues" evidence="1">
    <location>
        <begin position="86"/>
        <end position="95"/>
    </location>
</feature>
<organism evidence="3 4">
    <name type="scientific">Aulographum hederae CBS 113979</name>
    <dbReference type="NCBI Taxonomy" id="1176131"/>
    <lineage>
        <taxon>Eukaryota</taxon>
        <taxon>Fungi</taxon>
        <taxon>Dikarya</taxon>
        <taxon>Ascomycota</taxon>
        <taxon>Pezizomycotina</taxon>
        <taxon>Dothideomycetes</taxon>
        <taxon>Pleosporomycetidae</taxon>
        <taxon>Aulographales</taxon>
        <taxon>Aulographaceae</taxon>
    </lineage>
</organism>
<accession>A0A6G1GXQ9</accession>
<feature type="transmembrane region" description="Helical" evidence="2">
    <location>
        <begin position="608"/>
        <end position="628"/>
    </location>
</feature>
<feature type="region of interest" description="Disordered" evidence="1">
    <location>
        <begin position="1"/>
        <end position="176"/>
    </location>
</feature>
<name>A0A6G1GXQ9_9PEZI</name>
<feature type="transmembrane region" description="Helical" evidence="2">
    <location>
        <begin position="416"/>
        <end position="440"/>
    </location>
</feature>
<feature type="compositionally biased region" description="Polar residues" evidence="1">
    <location>
        <begin position="39"/>
        <end position="49"/>
    </location>
</feature>
<dbReference type="PANTHER" id="PTHR35872:SF2">
    <property type="entry name" value="INTEGRAL MEMBRANE PROTEIN (AFU_ORTHOLOGUE AFUA_5G07110)"/>
    <property type="match status" value="1"/>
</dbReference>
<feature type="compositionally biased region" description="Basic and acidic residues" evidence="1">
    <location>
        <begin position="703"/>
        <end position="725"/>
    </location>
</feature>
<feature type="compositionally biased region" description="Basic and acidic residues" evidence="1">
    <location>
        <begin position="781"/>
        <end position="798"/>
    </location>
</feature>
<dbReference type="EMBL" id="ML977160">
    <property type="protein sequence ID" value="KAF1985746.1"/>
    <property type="molecule type" value="Genomic_DNA"/>
</dbReference>
<keyword evidence="2" id="KW-0472">Membrane</keyword>
<sequence length="855" mass="95564">MEDNNEDYFTPAQSRTDPSPQTPAATQPRRDPAHLAPQQYESIQPSAGRSPSPRDYQNDGPAITPSASRAVREQRSNPAFGARPSVADRFRESTVRLRRLPSSQQVPARKKSVVRRSQESNEPAAPAEEPAEETTGRRRSFSEPMQRPVNTNQQQMPALPENGVPANPPQRPAGQGRLQSVYRGLRRTTSRVAGGGPGGNGNAPTVNAGPVQQQRNTPGAFPAEYDTNIVDWLDVLDPEVSTLSTLNNVQNSLFLPDLGRLYNRRPTYTLTRRPHTPSSTTSSFSSEPEVDVTGQMPPEETDMPRITIAEPSGTAGEGEEGEEGEKPTGKRKRGDTVSSRLSGKSLKSKASKRRLSISSDLTDSYYAVLPHGVSLENWSEEDKAELNDHVRHMLHSRRSKFKQSMKGFKKYVSKPLGFLVTLYAFLITVFGLFWVLFLIGWISGGSDSRHQYLIHVIDLVLVALFAVVGDGLAPFRTVDTYHMIFIARYAHLTWKVREKHQLPDLGNHNDLPHETVAPNEDIELATKELGPEVSVLTPKQQQKLEHHQKKFARSHTFYKPHETETHYAFSIRLLITVVVLLDMHSILQICLGTVTWSTDYKTRSQVPTTVILCCSITCNIMAGIVISIGDRRSRKTEVVERMARQAMTEHAIKHVERKKAKAEKAERERREEQERIDRGEVDSDDEDPLTKIGRMAKGVLPDVENRLSKARHSTDAGHRDSKDNSGSRSSFDFAKRIGGRHSSDHGERKASRRSGDLRREDTEQSNQSGSSFGHSSTTHGTSKDKQRDRDQEMMDRQFPRAAGGRYDGRSDTRDTESFPAVEEEEPEQERVGSPSIMGRARPPTSGDVEAPYITR</sequence>
<dbReference type="AlphaFoldDB" id="A0A6G1GXQ9"/>
<evidence type="ECO:0008006" key="5">
    <source>
        <dbReference type="Google" id="ProtNLM"/>
    </source>
</evidence>
<protein>
    <recommendedName>
        <fullName evidence="5">Integral membrane protein</fullName>
    </recommendedName>
</protein>
<feature type="region of interest" description="Disordered" evidence="1">
    <location>
        <begin position="267"/>
        <end position="347"/>
    </location>
</feature>
<feature type="compositionally biased region" description="Basic and acidic residues" evidence="1">
    <location>
        <begin position="741"/>
        <end position="762"/>
    </location>
</feature>
<feature type="compositionally biased region" description="Low complexity" evidence="1">
    <location>
        <begin position="276"/>
        <end position="286"/>
    </location>
</feature>